<feature type="compositionally biased region" description="Basic residues" evidence="5">
    <location>
        <begin position="11"/>
        <end position="24"/>
    </location>
</feature>
<evidence type="ECO:0000313" key="9">
    <source>
        <dbReference type="Proteomes" id="UP000231702"/>
    </source>
</evidence>
<gene>
    <name evidence="8" type="ORF">CVM39_09650</name>
</gene>
<keyword evidence="3 6" id="KW-1133">Transmembrane helix</keyword>
<keyword evidence="9" id="KW-1185">Reference proteome</keyword>
<evidence type="ECO:0000256" key="1">
    <source>
        <dbReference type="ARBA" id="ARBA00004141"/>
    </source>
</evidence>
<evidence type="ECO:0000256" key="6">
    <source>
        <dbReference type="SAM" id="Phobius"/>
    </source>
</evidence>
<feature type="region of interest" description="Disordered" evidence="5">
    <location>
        <begin position="1"/>
        <end position="25"/>
    </location>
</feature>
<evidence type="ECO:0000256" key="3">
    <source>
        <dbReference type="ARBA" id="ARBA00022989"/>
    </source>
</evidence>
<feature type="transmembrane region" description="Helical" evidence="6">
    <location>
        <begin position="160"/>
        <end position="178"/>
    </location>
</feature>
<evidence type="ECO:0000256" key="4">
    <source>
        <dbReference type="ARBA" id="ARBA00023136"/>
    </source>
</evidence>
<evidence type="ECO:0000259" key="7">
    <source>
        <dbReference type="Pfam" id="PF07298"/>
    </source>
</evidence>
<accession>A0ABX4MPX3</accession>
<evidence type="ECO:0000256" key="2">
    <source>
        <dbReference type="ARBA" id="ARBA00022692"/>
    </source>
</evidence>
<evidence type="ECO:0000313" key="8">
    <source>
        <dbReference type="EMBL" id="PJE28727.1"/>
    </source>
</evidence>
<name>A0ABX4MPX3_9RHOB</name>
<feature type="transmembrane region" description="Helical" evidence="6">
    <location>
        <begin position="33"/>
        <end position="56"/>
    </location>
</feature>
<organism evidence="8 9">
    <name type="scientific">Pseudooceanicola antarcticus</name>
    <dbReference type="NCBI Taxonomy" id="1247613"/>
    <lineage>
        <taxon>Bacteria</taxon>
        <taxon>Pseudomonadati</taxon>
        <taxon>Pseudomonadota</taxon>
        <taxon>Alphaproteobacteria</taxon>
        <taxon>Rhodobacterales</taxon>
        <taxon>Paracoccaceae</taxon>
        <taxon>Pseudooceanicola</taxon>
    </lineage>
</organism>
<keyword evidence="4 6" id="KW-0472">Membrane</keyword>
<comment type="caution">
    <text evidence="8">The sequence shown here is derived from an EMBL/GenBank/DDBJ whole genome shotgun (WGS) entry which is preliminary data.</text>
</comment>
<feature type="transmembrane region" description="Helical" evidence="6">
    <location>
        <begin position="77"/>
        <end position="95"/>
    </location>
</feature>
<dbReference type="EMBL" id="PGTD01000016">
    <property type="protein sequence ID" value="PJE28727.1"/>
    <property type="molecule type" value="Genomic_DNA"/>
</dbReference>
<feature type="transmembrane region" description="Helical" evidence="6">
    <location>
        <begin position="136"/>
        <end position="154"/>
    </location>
</feature>
<dbReference type="Proteomes" id="UP000231702">
    <property type="component" value="Unassembled WGS sequence"/>
</dbReference>
<comment type="subcellular location">
    <subcellularLocation>
        <location evidence="1">Membrane</location>
        <topology evidence="1">Multi-pass membrane protein</topology>
    </subcellularLocation>
</comment>
<sequence length="225" mass="24652">MARSSRTCTWKPRKRPWPRPKPLRRPVERPSLAAIHLGKGTPMALILLGLILWTWPHLMKEYTPGLRGGLGESTAKPIVAVAALLAIVLMVLGYRSADYIHIYTPPAWGQHLNNLLMLFSVALFGGAHSKGRIKQVVRHPMFAGTILWAVAHLLVRGDAASVLLWGGMIVWAVAGWVVTNRRQPGYVRPTGGTLKGDLILAAITIVVYIVIVLIHSLVGPNPLPM</sequence>
<dbReference type="Pfam" id="PF07298">
    <property type="entry name" value="NnrU"/>
    <property type="match status" value="1"/>
</dbReference>
<evidence type="ECO:0000256" key="5">
    <source>
        <dbReference type="SAM" id="MobiDB-lite"/>
    </source>
</evidence>
<keyword evidence="2 6" id="KW-0812">Transmembrane</keyword>
<feature type="domain" description="NnrU" evidence="7">
    <location>
        <begin position="46"/>
        <end position="219"/>
    </location>
</feature>
<protein>
    <recommendedName>
        <fullName evidence="7">NnrU domain-containing protein</fullName>
    </recommendedName>
</protein>
<reference evidence="8 9" key="1">
    <citation type="journal article" date="2018" name="Int. J. Syst. Evol. Microbiol.">
        <title>Pseudooceanicola lipolyticus sp. nov., a marine alphaproteobacterium, reclassification of Oceanicola flagellatus as Pseudooceanicola flagellatus comb. nov. and emended description of the genus Pseudooceanicola.</title>
        <authorList>
            <person name="Huang M.-M."/>
            <person name="Guo L.-L."/>
            <person name="Wu Y.-H."/>
            <person name="Lai Q.-L."/>
            <person name="Shao Z.-Z."/>
            <person name="Wang C.-S."/>
            <person name="Wu M."/>
            <person name="Xu X.-W."/>
        </authorList>
    </citation>
    <scope>NUCLEOTIDE SEQUENCE [LARGE SCALE GENOMIC DNA]</scope>
    <source>
        <strain evidence="8 9">Ar-45</strain>
    </source>
</reference>
<proteinExistence type="predicted"/>
<feature type="transmembrane region" description="Helical" evidence="6">
    <location>
        <begin position="198"/>
        <end position="218"/>
    </location>
</feature>
<dbReference type="InterPro" id="IPR009915">
    <property type="entry name" value="NnrU_dom"/>
</dbReference>